<organism evidence="1">
    <name type="scientific">Anopheles sinensis</name>
    <name type="common">Mosquito</name>
    <dbReference type="NCBI Taxonomy" id="74873"/>
    <lineage>
        <taxon>Eukaryota</taxon>
        <taxon>Metazoa</taxon>
        <taxon>Ecdysozoa</taxon>
        <taxon>Arthropoda</taxon>
        <taxon>Hexapoda</taxon>
        <taxon>Insecta</taxon>
        <taxon>Pterygota</taxon>
        <taxon>Neoptera</taxon>
        <taxon>Endopterygota</taxon>
        <taxon>Diptera</taxon>
        <taxon>Nematocera</taxon>
        <taxon>Culicoidea</taxon>
        <taxon>Culicidae</taxon>
        <taxon>Anophelinae</taxon>
        <taxon>Anopheles</taxon>
    </lineage>
</organism>
<reference evidence="1 3" key="1">
    <citation type="journal article" date="2014" name="BMC Genomics">
        <title>Genome sequence of Anopheles sinensis provides insight into genetics basis of mosquito competence for malaria parasites.</title>
        <authorList>
            <person name="Zhou D."/>
            <person name="Zhang D."/>
            <person name="Ding G."/>
            <person name="Shi L."/>
            <person name="Hou Q."/>
            <person name="Ye Y."/>
            <person name="Xu Y."/>
            <person name="Zhou H."/>
            <person name="Xiong C."/>
            <person name="Li S."/>
            <person name="Yu J."/>
            <person name="Hong S."/>
            <person name="Yu X."/>
            <person name="Zou P."/>
            <person name="Chen C."/>
            <person name="Chang X."/>
            <person name="Wang W."/>
            <person name="Lv Y."/>
            <person name="Sun Y."/>
            <person name="Ma L."/>
            <person name="Shen B."/>
            <person name="Zhu C."/>
        </authorList>
    </citation>
    <scope>NUCLEOTIDE SEQUENCE [LARGE SCALE GENOMIC DNA]</scope>
</reference>
<accession>A0A084VZD8</accession>
<protein>
    <submittedName>
        <fullName evidence="1 2">Outer membrane protein</fullName>
    </submittedName>
</protein>
<reference evidence="2" key="2">
    <citation type="submission" date="2020-05" db="UniProtKB">
        <authorList>
            <consortium name="EnsemblMetazoa"/>
        </authorList>
    </citation>
    <scope>IDENTIFICATION</scope>
</reference>
<evidence type="ECO:0000313" key="1">
    <source>
        <dbReference type="EMBL" id="KFB43332.1"/>
    </source>
</evidence>
<proteinExistence type="predicted"/>
<name>A0A084VZD8_ANOSI</name>
<gene>
    <name evidence="1" type="ORF">ZHAS_00011124</name>
</gene>
<dbReference type="EnsemblMetazoa" id="ASIC011124-RA">
    <property type="protein sequence ID" value="ASIC011124-PA"/>
    <property type="gene ID" value="ASIC011124"/>
</dbReference>
<evidence type="ECO:0000313" key="3">
    <source>
        <dbReference type="Proteomes" id="UP000030765"/>
    </source>
</evidence>
<evidence type="ECO:0000313" key="2">
    <source>
        <dbReference type="EnsemblMetazoa" id="ASIC011124-PA"/>
    </source>
</evidence>
<dbReference type="EMBL" id="KE525248">
    <property type="protein sequence ID" value="KFB43332.1"/>
    <property type="molecule type" value="Genomic_DNA"/>
</dbReference>
<dbReference type="AlphaFoldDB" id="A0A084VZD8"/>
<dbReference type="VEuPathDB" id="VectorBase:ASIC011124"/>
<keyword evidence="3" id="KW-1185">Reference proteome</keyword>
<dbReference type="Proteomes" id="UP000030765">
    <property type="component" value="Unassembled WGS sequence"/>
</dbReference>
<dbReference type="EMBL" id="ATLV01018748">
    <property type="status" value="NOT_ANNOTATED_CDS"/>
    <property type="molecule type" value="Genomic_DNA"/>
</dbReference>
<sequence length="72" mass="7943">MRMHRDGKGCPTRTIQIRPFRFGGILYCVTVSPTSSGEMTTLRLNRNDQGVALTHVDSLPLPFLSAPKAVKT</sequence>